<keyword evidence="1" id="KW-0472">Membrane</keyword>
<keyword evidence="1" id="KW-1133">Transmembrane helix</keyword>
<feature type="transmembrane region" description="Helical" evidence="1">
    <location>
        <begin position="66"/>
        <end position="91"/>
    </location>
</feature>
<reference evidence="2 3" key="1">
    <citation type="submission" date="2024-02" db="EMBL/GenBank/DDBJ databases">
        <title>Seven novel Bacillus-like species.</title>
        <authorList>
            <person name="Liu G."/>
        </authorList>
    </citation>
    <scope>NUCLEOTIDE SEQUENCE [LARGE SCALE GENOMIC DNA]</scope>
    <source>
        <strain evidence="2 3">FJAT-53654</strain>
    </source>
</reference>
<dbReference type="RefSeq" id="WP_338786077.1">
    <property type="nucleotide sequence ID" value="NZ_CP147403.1"/>
</dbReference>
<feature type="transmembrane region" description="Helical" evidence="1">
    <location>
        <begin position="34"/>
        <end position="54"/>
    </location>
</feature>
<keyword evidence="1" id="KW-0812">Transmembrane</keyword>
<dbReference type="Proteomes" id="UP001368328">
    <property type="component" value="Chromosome"/>
</dbReference>
<feature type="transmembrane region" description="Helical" evidence="1">
    <location>
        <begin position="6"/>
        <end position="22"/>
    </location>
</feature>
<evidence type="ECO:0000313" key="2">
    <source>
        <dbReference type="EMBL" id="WXB86782.1"/>
    </source>
</evidence>
<keyword evidence="3" id="KW-1185">Reference proteome</keyword>
<evidence type="ECO:0000256" key="1">
    <source>
        <dbReference type="SAM" id="Phobius"/>
    </source>
</evidence>
<name>A0ABZ2MNN4_9BACI</name>
<sequence length="103" mass="11499">MNDILSIIGYIGVVICFILKHSETFAKLNKMQKIGVLMSYITTTIIAGICIYYGGALLIERFQNEFLIFIIPFAVVIITLGLAIVTLNRILQKITKGIFSKIT</sequence>
<protein>
    <submittedName>
        <fullName evidence="2">Uncharacterized protein</fullName>
    </submittedName>
</protein>
<accession>A0ABZ2MNN4</accession>
<dbReference type="EMBL" id="CP147403">
    <property type="protein sequence ID" value="WXB86782.1"/>
    <property type="molecule type" value="Genomic_DNA"/>
</dbReference>
<gene>
    <name evidence="2" type="ORF">WCV66_16110</name>
</gene>
<evidence type="ECO:0000313" key="3">
    <source>
        <dbReference type="Proteomes" id="UP001368328"/>
    </source>
</evidence>
<proteinExistence type="predicted"/>
<organism evidence="2 3">
    <name type="scientific">Metabacillus rhizosphaerae</name>
    <dbReference type="NCBI Taxonomy" id="3117747"/>
    <lineage>
        <taxon>Bacteria</taxon>
        <taxon>Bacillati</taxon>
        <taxon>Bacillota</taxon>
        <taxon>Bacilli</taxon>
        <taxon>Bacillales</taxon>
        <taxon>Bacillaceae</taxon>
        <taxon>Metabacillus</taxon>
    </lineage>
</organism>